<accession>A0A0G0LZ22</accession>
<evidence type="ECO:0000313" key="2">
    <source>
        <dbReference type="Proteomes" id="UP000034932"/>
    </source>
</evidence>
<comment type="caution">
    <text evidence="1">The sequence shown here is derived from an EMBL/GenBank/DDBJ whole genome shotgun (WGS) entry which is preliminary data.</text>
</comment>
<proteinExistence type="predicted"/>
<dbReference type="SUPFAM" id="SSF52540">
    <property type="entry name" value="P-loop containing nucleoside triphosphate hydrolases"/>
    <property type="match status" value="1"/>
</dbReference>
<protein>
    <submittedName>
        <fullName evidence="1">Polymerase III, delta prime subunit protein</fullName>
    </submittedName>
</protein>
<dbReference type="Proteomes" id="UP000034932">
    <property type="component" value="Unassembled WGS sequence"/>
</dbReference>
<evidence type="ECO:0000313" key="1">
    <source>
        <dbReference type="EMBL" id="KKQ93260.1"/>
    </source>
</evidence>
<dbReference type="InterPro" id="IPR027417">
    <property type="entry name" value="P-loop_NTPase"/>
</dbReference>
<sequence length="204" mass="23090">MHAYLVIGHESQELEREVSNLAKSLGESSFEFSITKINEVRELTKFLKLSFDKPTVILIRNIETATEEALNAFLKTLEEPQENVKFILTATSEHKLLPTVVSRCQIIRKGGQKLEVGSWNIKSFLTTSQGEKLAFIDSIRKREDAIDFLQNLTVLLHKELLEEKSDYGSKADLLASSQKALKRINLNGNVGLQLTNFIVNFPQK</sequence>
<dbReference type="PANTHER" id="PTHR11669:SF8">
    <property type="entry name" value="DNA POLYMERASE III SUBUNIT DELTA"/>
    <property type="match status" value="1"/>
</dbReference>
<dbReference type="PANTHER" id="PTHR11669">
    <property type="entry name" value="REPLICATION FACTOR C / DNA POLYMERASE III GAMMA-TAU SUBUNIT"/>
    <property type="match status" value="1"/>
</dbReference>
<dbReference type="Gene3D" id="3.40.50.300">
    <property type="entry name" value="P-loop containing nucleotide triphosphate hydrolases"/>
    <property type="match status" value="1"/>
</dbReference>
<dbReference type="AlphaFoldDB" id="A0A0G0LZ22"/>
<organism evidence="1 2">
    <name type="scientific">Candidatus Woesebacteria bacterium GW2011_GWB1_39_10b</name>
    <dbReference type="NCBI Taxonomy" id="1618573"/>
    <lineage>
        <taxon>Bacteria</taxon>
        <taxon>Candidatus Woeseibacteriota</taxon>
    </lineage>
</organism>
<dbReference type="EMBL" id="LBVW01000015">
    <property type="protein sequence ID" value="KKQ93260.1"/>
    <property type="molecule type" value="Genomic_DNA"/>
</dbReference>
<dbReference type="STRING" id="1618573.UT19_C0015G0021"/>
<dbReference type="InterPro" id="IPR050238">
    <property type="entry name" value="DNA_Rep/Repair_Clamp_Loader"/>
</dbReference>
<gene>
    <name evidence="1" type="ORF">UT19_C0015G0021</name>
</gene>
<reference evidence="1 2" key="1">
    <citation type="journal article" date="2015" name="Nature">
        <title>rRNA introns, odd ribosomes, and small enigmatic genomes across a large radiation of phyla.</title>
        <authorList>
            <person name="Brown C.T."/>
            <person name="Hug L.A."/>
            <person name="Thomas B.C."/>
            <person name="Sharon I."/>
            <person name="Castelle C.J."/>
            <person name="Singh A."/>
            <person name="Wilkins M.J."/>
            <person name="Williams K.H."/>
            <person name="Banfield J.F."/>
        </authorList>
    </citation>
    <scope>NUCLEOTIDE SEQUENCE [LARGE SCALE GENOMIC DNA]</scope>
</reference>
<name>A0A0G0LZ22_9BACT</name>
<dbReference type="GO" id="GO:0006261">
    <property type="term" value="P:DNA-templated DNA replication"/>
    <property type="evidence" value="ECO:0007669"/>
    <property type="project" value="TreeGrafter"/>
</dbReference>
<dbReference type="Pfam" id="PF13177">
    <property type="entry name" value="DNA_pol3_delta2"/>
    <property type="match status" value="1"/>
</dbReference>